<keyword evidence="3" id="KW-0407">Ion channel</keyword>
<organism evidence="4 5">
    <name type="scientific">Lepeophtheirus salmonis</name>
    <name type="common">Salmon louse</name>
    <name type="synonym">Caligus salmonis</name>
    <dbReference type="NCBI Taxonomy" id="72036"/>
    <lineage>
        <taxon>Eukaryota</taxon>
        <taxon>Metazoa</taxon>
        <taxon>Ecdysozoa</taxon>
        <taxon>Arthropoda</taxon>
        <taxon>Crustacea</taxon>
        <taxon>Multicrustacea</taxon>
        <taxon>Hexanauplia</taxon>
        <taxon>Copepoda</taxon>
        <taxon>Siphonostomatoida</taxon>
        <taxon>Caligidae</taxon>
        <taxon>Lepeophtheirus</taxon>
    </lineage>
</organism>
<dbReference type="PANTHER" id="PTHR10117:SF54">
    <property type="entry name" value="TRANSIENT RECEPTOR POTENTIAL-GAMMA PROTEIN"/>
    <property type="match status" value="1"/>
</dbReference>
<name>A0A7R8CQN0_LEPSM</name>
<evidence type="ECO:0000256" key="3">
    <source>
        <dbReference type="ARBA" id="ARBA00023303"/>
    </source>
</evidence>
<dbReference type="InterPro" id="IPR002110">
    <property type="entry name" value="Ankyrin_rpt"/>
</dbReference>
<dbReference type="SMART" id="SM00248">
    <property type="entry name" value="ANK"/>
    <property type="match status" value="2"/>
</dbReference>
<dbReference type="GO" id="GO:0015279">
    <property type="term" value="F:store-operated calcium channel activity"/>
    <property type="evidence" value="ECO:0007669"/>
    <property type="project" value="TreeGrafter"/>
</dbReference>
<dbReference type="InterPro" id="IPR036770">
    <property type="entry name" value="Ankyrin_rpt-contain_sf"/>
</dbReference>
<dbReference type="GO" id="GO:0034703">
    <property type="term" value="C:cation channel complex"/>
    <property type="evidence" value="ECO:0007669"/>
    <property type="project" value="TreeGrafter"/>
</dbReference>
<keyword evidence="5" id="KW-1185">Reference proteome</keyword>
<dbReference type="GO" id="GO:0070679">
    <property type="term" value="F:inositol 1,4,5 trisphosphate binding"/>
    <property type="evidence" value="ECO:0007669"/>
    <property type="project" value="TreeGrafter"/>
</dbReference>
<dbReference type="PANTHER" id="PTHR10117">
    <property type="entry name" value="TRANSIENT RECEPTOR POTENTIAL CHANNEL"/>
    <property type="match status" value="1"/>
</dbReference>
<dbReference type="Pfam" id="PF12796">
    <property type="entry name" value="Ank_2"/>
    <property type="match status" value="1"/>
</dbReference>
<dbReference type="PROSITE" id="PS50088">
    <property type="entry name" value="ANK_REPEAT"/>
    <property type="match status" value="1"/>
</dbReference>
<dbReference type="InterPro" id="IPR002153">
    <property type="entry name" value="TRPC_channel"/>
</dbReference>
<dbReference type="AlphaFoldDB" id="A0A7R8CQN0"/>
<sequence length="143" mass="16026">MHMQILDARKLDIGLNGMLVNNDAGVLNINCCDPLGRSALLMAIDNENLEMVELLLDNKVETKDALLHAINEEYVEAVEVLLEHEESIHKEGELHSWEAVSPDTANFTPDITPLILASHRDNYEIIKILLDRGAVLPMPHDVR</sequence>
<dbReference type="Proteomes" id="UP000675881">
    <property type="component" value="Chromosome 3"/>
</dbReference>
<dbReference type="GO" id="GO:0051480">
    <property type="term" value="P:regulation of cytosolic calcium ion concentration"/>
    <property type="evidence" value="ECO:0007669"/>
    <property type="project" value="TreeGrafter"/>
</dbReference>
<reference evidence="4" key="1">
    <citation type="submission" date="2021-02" db="EMBL/GenBank/DDBJ databases">
        <authorList>
            <person name="Bekaert M."/>
        </authorList>
    </citation>
    <scope>NUCLEOTIDE SEQUENCE</scope>
    <source>
        <strain evidence="4">IoA-00</strain>
    </source>
</reference>
<evidence type="ECO:0000256" key="2">
    <source>
        <dbReference type="ARBA" id="ARBA00023065"/>
    </source>
</evidence>
<evidence type="ECO:0000256" key="1">
    <source>
        <dbReference type="ARBA" id="ARBA00022448"/>
    </source>
</evidence>
<keyword evidence="2" id="KW-0406">Ion transport</keyword>
<dbReference type="Gene3D" id="1.25.40.20">
    <property type="entry name" value="Ankyrin repeat-containing domain"/>
    <property type="match status" value="1"/>
</dbReference>
<gene>
    <name evidence="4" type="ORF">LSAA_6972</name>
</gene>
<accession>A0A7R8CQN0</accession>
<protein>
    <submittedName>
        <fullName evidence="4">TRPC4</fullName>
    </submittedName>
</protein>
<dbReference type="Pfam" id="PF00023">
    <property type="entry name" value="Ank"/>
    <property type="match status" value="1"/>
</dbReference>
<keyword evidence="1" id="KW-0813">Transport</keyword>
<dbReference type="GO" id="GO:0005886">
    <property type="term" value="C:plasma membrane"/>
    <property type="evidence" value="ECO:0007669"/>
    <property type="project" value="TreeGrafter"/>
</dbReference>
<dbReference type="PROSITE" id="PS50297">
    <property type="entry name" value="ANK_REP_REGION"/>
    <property type="match status" value="1"/>
</dbReference>
<dbReference type="OrthoDB" id="2373987at2759"/>
<evidence type="ECO:0000313" key="5">
    <source>
        <dbReference type="Proteomes" id="UP000675881"/>
    </source>
</evidence>
<dbReference type="EMBL" id="HG994582">
    <property type="protein sequence ID" value="CAF2897008.1"/>
    <property type="molecule type" value="Genomic_DNA"/>
</dbReference>
<proteinExistence type="predicted"/>
<evidence type="ECO:0000313" key="4">
    <source>
        <dbReference type="EMBL" id="CAF2897008.1"/>
    </source>
</evidence>
<dbReference type="SUPFAM" id="SSF48403">
    <property type="entry name" value="Ankyrin repeat"/>
    <property type="match status" value="1"/>
</dbReference>